<reference evidence="2" key="1">
    <citation type="journal article" date="2019" name="Int. J. Syst. Evol. Microbiol.">
        <title>The Global Catalogue of Microorganisms (GCM) 10K type strain sequencing project: providing services to taxonomists for standard genome sequencing and annotation.</title>
        <authorList>
            <consortium name="The Broad Institute Genomics Platform"/>
            <consortium name="The Broad Institute Genome Sequencing Center for Infectious Disease"/>
            <person name="Wu L."/>
            <person name="Ma J."/>
        </authorList>
    </citation>
    <scope>NUCLEOTIDE SEQUENCE [LARGE SCALE GENOMIC DNA]</scope>
    <source>
        <strain evidence="2">JCM 13850</strain>
    </source>
</reference>
<dbReference type="Proteomes" id="UP001501020">
    <property type="component" value="Unassembled WGS sequence"/>
</dbReference>
<protein>
    <submittedName>
        <fullName evidence="1">Uncharacterized protein</fullName>
    </submittedName>
</protein>
<evidence type="ECO:0000313" key="2">
    <source>
        <dbReference type="Proteomes" id="UP001501020"/>
    </source>
</evidence>
<name>A0ABP5M6U5_9ACTN</name>
<comment type="caution">
    <text evidence="1">The sequence shown here is derived from an EMBL/GenBank/DDBJ whole genome shotgun (WGS) entry which is preliminary data.</text>
</comment>
<sequence>MEYGPEVDYDLLFEAMLEAMDSVGLQPDVRTRWDPTNPASATYLEIDVCGETVISVEVRELGRPPIPRKIIRAYEQAHGISDSD</sequence>
<keyword evidence="2" id="KW-1185">Reference proteome</keyword>
<dbReference type="EMBL" id="BAAAMR010000083">
    <property type="protein sequence ID" value="GAA2159121.1"/>
    <property type="molecule type" value="Genomic_DNA"/>
</dbReference>
<gene>
    <name evidence="1" type="ORF">GCM10009727_70630</name>
</gene>
<evidence type="ECO:0000313" key="1">
    <source>
        <dbReference type="EMBL" id="GAA2159121.1"/>
    </source>
</evidence>
<proteinExistence type="predicted"/>
<organism evidence="1 2">
    <name type="scientific">Actinomadura napierensis</name>
    <dbReference type="NCBI Taxonomy" id="267854"/>
    <lineage>
        <taxon>Bacteria</taxon>
        <taxon>Bacillati</taxon>
        <taxon>Actinomycetota</taxon>
        <taxon>Actinomycetes</taxon>
        <taxon>Streptosporangiales</taxon>
        <taxon>Thermomonosporaceae</taxon>
        <taxon>Actinomadura</taxon>
    </lineage>
</organism>
<accession>A0ABP5M6U5</accession>